<dbReference type="AlphaFoldDB" id="A0A7C5T0W2"/>
<dbReference type="EMBL" id="DSAC01000110">
    <property type="protein sequence ID" value="HHO74726.1"/>
    <property type="molecule type" value="Genomic_DNA"/>
</dbReference>
<proteinExistence type="predicted"/>
<dbReference type="InterPro" id="IPR018685">
    <property type="entry name" value="DUF2173"/>
</dbReference>
<comment type="caution">
    <text evidence="1">The sequence shown here is derived from an EMBL/GenBank/DDBJ whole genome shotgun (WGS) entry which is preliminary data.</text>
</comment>
<sequence>MATLSKLKELMSIPGAVAAGEFSDDGRLIAYYGDIDEKSAEIAAMMCAANKLMGNMQAKGWSAYTGQGGFYPVVGFAVAGGKYAACIMGNVGVFVELSKADFDKTFEILSKYTSQGR</sequence>
<organism evidence="1">
    <name type="scientific">Thermocrinis ruber</name>
    <dbReference type="NCBI Taxonomy" id="75906"/>
    <lineage>
        <taxon>Bacteria</taxon>
        <taxon>Pseudomonadati</taxon>
        <taxon>Aquificota</taxon>
        <taxon>Aquificia</taxon>
        <taxon>Aquificales</taxon>
        <taxon>Aquificaceae</taxon>
        <taxon>Thermocrinis</taxon>
    </lineage>
</organism>
<evidence type="ECO:0000313" key="1">
    <source>
        <dbReference type="EMBL" id="HHO74726.1"/>
    </source>
</evidence>
<gene>
    <name evidence="1" type="ORF">ENN04_08900</name>
</gene>
<protein>
    <submittedName>
        <fullName evidence="1">DUF2173 family protein</fullName>
    </submittedName>
</protein>
<dbReference type="PIRSF" id="PIRSF006821">
    <property type="entry name" value="UCP006821"/>
    <property type="match status" value="1"/>
</dbReference>
<name>A0A7C5T0W2_9AQUI</name>
<accession>A0A7C5T0W2</accession>
<dbReference type="Pfam" id="PF09941">
    <property type="entry name" value="DUF2173"/>
    <property type="match status" value="1"/>
</dbReference>
<reference evidence="1" key="1">
    <citation type="journal article" date="2020" name="mSystems">
        <title>Genome- and Community-Level Interaction Insights into Carbon Utilization and Element Cycling Functions of Hydrothermarchaeota in Hydrothermal Sediment.</title>
        <authorList>
            <person name="Zhou Z."/>
            <person name="Liu Y."/>
            <person name="Xu W."/>
            <person name="Pan J."/>
            <person name="Luo Z.H."/>
            <person name="Li M."/>
        </authorList>
    </citation>
    <scope>NUCLEOTIDE SEQUENCE [LARGE SCALE GENOMIC DNA]</scope>
    <source>
        <strain evidence="1">SpSt-114</strain>
    </source>
</reference>